<feature type="transmembrane region" description="Helical" evidence="24">
    <location>
        <begin position="78"/>
        <end position="95"/>
    </location>
</feature>
<dbReference type="EC" id="2.7.7.41" evidence="6"/>
<sequence length="274" mass="28752">MGSRIFSTILLWAIVAGTVIFVGPTGAIWLVSAIAVLTQWEFFKLIRRLGVEPFDKVGMLLGGAICLGPLYIEELGLGSGPLLALAAIVFAVRILGERSSEQRLDTLAWSLFGLVYIPFMLSFLARTILIDSPSGQTGLILAVWVIAVSKFCDVGALLSGLAFGRHKMAPEISPKKTWEGAVGGILTSVGVGIGLNLGFADQMPAGFTPLVAGLLALPIAGLAIVSDLVESIIKRRTNAKDAGATIPGIGGVFDLSDSLILTSPVAYVVFCLLL</sequence>
<evidence type="ECO:0000256" key="7">
    <source>
        <dbReference type="ARBA" id="ARBA00019373"/>
    </source>
</evidence>
<keyword evidence="8" id="KW-1003">Cell membrane</keyword>
<keyword evidence="16" id="KW-0594">Phospholipid biosynthesis</keyword>
<protein>
    <recommendedName>
        <fullName evidence="7">Phosphatidate cytidylyltransferase</fullName>
        <ecNumber evidence="6">2.7.7.41</ecNumber>
    </recommendedName>
    <alternativeName>
        <fullName evidence="20">CDP-DAG synthase</fullName>
    </alternativeName>
    <alternativeName>
        <fullName evidence="22">CDP-DG synthase</fullName>
    </alternativeName>
    <alternativeName>
        <fullName evidence="18">CDP-diacylglycerol synthase</fullName>
    </alternativeName>
    <alternativeName>
        <fullName evidence="21">CDP-diglyceride pyrophosphorylase</fullName>
    </alternativeName>
    <alternativeName>
        <fullName evidence="23">CDP-diglyceride synthase</fullName>
    </alternativeName>
    <alternativeName>
        <fullName evidence="19">CTP:phosphatidate cytidylyltransferase</fullName>
    </alternativeName>
</protein>
<gene>
    <name evidence="25" type="ORF">K1X11_021455</name>
</gene>
<dbReference type="Proteomes" id="UP000738431">
    <property type="component" value="Chromosome"/>
</dbReference>
<comment type="catalytic activity">
    <reaction evidence="1">
        <text>a 1,2-diacyl-sn-glycero-3-phosphate + CTP + H(+) = a CDP-1,2-diacyl-sn-glycerol + diphosphate</text>
        <dbReference type="Rhea" id="RHEA:16229"/>
        <dbReference type="ChEBI" id="CHEBI:15378"/>
        <dbReference type="ChEBI" id="CHEBI:33019"/>
        <dbReference type="ChEBI" id="CHEBI:37563"/>
        <dbReference type="ChEBI" id="CHEBI:58332"/>
        <dbReference type="ChEBI" id="CHEBI:58608"/>
        <dbReference type="EC" id="2.7.7.41"/>
    </reaction>
</comment>
<evidence type="ECO:0000313" key="25">
    <source>
        <dbReference type="EMBL" id="WRQ87388.1"/>
    </source>
</evidence>
<evidence type="ECO:0000256" key="21">
    <source>
        <dbReference type="ARBA" id="ARBA00032396"/>
    </source>
</evidence>
<dbReference type="RefSeq" id="WP_221030447.1">
    <property type="nucleotide sequence ID" value="NZ_CP139781.1"/>
</dbReference>
<dbReference type="Pfam" id="PF01148">
    <property type="entry name" value="CTP_transf_1"/>
    <property type="match status" value="1"/>
</dbReference>
<keyword evidence="26" id="KW-1185">Reference proteome</keyword>
<keyword evidence="15 24" id="KW-0472">Membrane</keyword>
<keyword evidence="12 25" id="KW-0548">Nucleotidyltransferase</keyword>
<dbReference type="GO" id="GO:0004605">
    <property type="term" value="F:phosphatidate cytidylyltransferase activity"/>
    <property type="evidence" value="ECO:0007669"/>
    <property type="project" value="UniProtKB-EC"/>
</dbReference>
<comment type="similarity">
    <text evidence="5">Belongs to the CDS family.</text>
</comment>
<evidence type="ECO:0000256" key="20">
    <source>
        <dbReference type="ARBA" id="ARBA00032253"/>
    </source>
</evidence>
<evidence type="ECO:0000256" key="19">
    <source>
        <dbReference type="ARBA" id="ARBA00031825"/>
    </source>
</evidence>
<feature type="transmembrane region" description="Helical" evidence="24">
    <location>
        <begin position="206"/>
        <end position="229"/>
    </location>
</feature>
<proteinExistence type="inferred from homology"/>
<evidence type="ECO:0000256" key="17">
    <source>
        <dbReference type="ARBA" id="ARBA00023264"/>
    </source>
</evidence>
<keyword evidence="11 24" id="KW-0812">Transmembrane</keyword>
<feature type="transmembrane region" description="Helical" evidence="24">
    <location>
        <begin position="107"/>
        <end position="129"/>
    </location>
</feature>
<evidence type="ECO:0000256" key="16">
    <source>
        <dbReference type="ARBA" id="ARBA00023209"/>
    </source>
</evidence>
<evidence type="ECO:0000256" key="2">
    <source>
        <dbReference type="ARBA" id="ARBA00004651"/>
    </source>
</evidence>
<evidence type="ECO:0000256" key="18">
    <source>
        <dbReference type="ARBA" id="ARBA00029893"/>
    </source>
</evidence>
<comment type="pathway">
    <text evidence="4">Lipid metabolism.</text>
</comment>
<accession>A0ABZ1C6N5</accession>
<evidence type="ECO:0000256" key="9">
    <source>
        <dbReference type="ARBA" id="ARBA00022516"/>
    </source>
</evidence>
<evidence type="ECO:0000256" key="3">
    <source>
        <dbReference type="ARBA" id="ARBA00005119"/>
    </source>
</evidence>
<feature type="transmembrane region" description="Helical" evidence="24">
    <location>
        <begin position="141"/>
        <end position="161"/>
    </location>
</feature>
<evidence type="ECO:0000256" key="10">
    <source>
        <dbReference type="ARBA" id="ARBA00022679"/>
    </source>
</evidence>
<keyword evidence="9" id="KW-0444">Lipid biosynthesis</keyword>
<name>A0ABZ1C6N5_9BACT</name>
<evidence type="ECO:0000256" key="5">
    <source>
        <dbReference type="ARBA" id="ARBA00010185"/>
    </source>
</evidence>
<keyword evidence="13 24" id="KW-1133">Transmembrane helix</keyword>
<evidence type="ECO:0000256" key="1">
    <source>
        <dbReference type="ARBA" id="ARBA00001698"/>
    </source>
</evidence>
<evidence type="ECO:0000256" key="6">
    <source>
        <dbReference type="ARBA" id="ARBA00012487"/>
    </source>
</evidence>
<evidence type="ECO:0000256" key="23">
    <source>
        <dbReference type="ARBA" id="ARBA00033406"/>
    </source>
</evidence>
<organism evidence="25 26">
    <name type="scientific">Actomonas aquatica</name>
    <dbReference type="NCBI Taxonomy" id="2866162"/>
    <lineage>
        <taxon>Bacteria</taxon>
        <taxon>Pseudomonadati</taxon>
        <taxon>Verrucomicrobiota</taxon>
        <taxon>Opitutia</taxon>
        <taxon>Opitutales</taxon>
        <taxon>Opitutaceae</taxon>
        <taxon>Actomonas</taxon>
    </lineage>
</organism>
<comment type="subcellular location">
    <subcellularLocation>
        <location evidence="2">Cell membrane</location>
        <topology evidence="2">Multi-pass membrane protein</topology>
    </subcellularLocation>
</comment>
<evidence type="ECO:0000256" key="8">
    <source>
        <dbReference type="ARBA" id="ARBA00022475"/>
    </source>
</evidence>
<evidence type="ECO:0000256" key="22">
    <source>
        <dbReference type="ARBA" id="ARBA00032743"/>
    </source>
</evidence>
<keyword evidence="10 25" id="KW-0808">Transferase</keyword>
<keyword evidence="14" id="KW-0443">Lipid metabolism</keyword>
<evidence type="ECO:0000256" key="24">
    <source>
        <dbReference type="SAM" id="Phobius"/>
    </source>
</evidence>
<feature type="transmembrane region" description="Helical" evidence="24">
    <location>
        <begin position="181"/>
        <end position="200"/>
    </location>
</feature>
<evidence type="ECO:0000256" key="12">
    <source>
        <dbReference type="ARBA" id="ARBA00022695"/>
    </source>
</evidence>
<dbReference type="PANTHER" id="PTHR46382:SF1">
    <property type="entry name" value="PHOSPHATIDATE CYTIDYLYLTRANSFERASE"/>
    <property type="match status" value="1"/>
</dbReference>
<evidence type="ECO:0000256" key="14">
    <source>
        <dbReference type="ARBA" id="ARBA00023098"/>
    </source>
</evidence>
<evidence type="ECO:0000256" key="4">
    <source>
        <dbReference type="ARBA" id="ARBA00005189"/>
    </source>
</evidence>
<comment type="pathway">
    <text evidence="3">Phospholipid metabolism; CDP-diacylglycerol biosynthesis; CDP-diacylglycerol from sn-glycerol 3-phosphate: step 3/3.</text>
</comment>
<evidence type="ECO:0000256" key="13">
    <source>
        <dbReference type="ARBA" id="ARBA00022989"/>
    </source>
</evidence>
<reference evidence="25 26" key="1">
    <citation type="submission" date="2023-12" db="EMBL/GenBank/DDBJ databases">
        <title>Description of an unclassified Opitutus bacterium of Verrucomicrobiota.</title>
        <authorList>
            <person name="Zhang D.-F."/>
        </authorList>
    </citation>
    <scope>NUCLEOTIDE SEQUENCE [LARGE SCALE GENOMIC DNA]</scope>
    <source>
        <strain evidence="25 26">WL0086</strain>
    </source>
</reference>
<evidence type="ECO:0000256" key="11">
    <source>
        <dbReference type="ARBA" id="ARBA00022692"/>
    </source>
</evidence>
<dbReference type="PANTHER" id="PTHR46382">
    <property type="entry name" value="PHOSPHATIDATE CYTIDYLYLTRANSFERASE"/>
    <property type="match status" value="1"/>
</dbReference>
<evidence type="ECO:0000256" key="15">
    <source>
        <dbReference type="ARBA" id="ARBA00023136"/>
    </source>
</evidence>
<feature type="transmembrane region" description="Helical" evidence="24">
    <location>
        <begin position="12"/>
        <end position="37"/>
    </location>
</feature>
<evidence type="ECO:0000313" key="26">
    <source>
        <dbReference type="Proteomes" id="UP000738431"/>
    </source>
</evidence>
<keyword evidence="17" id="KW-1208">Phospholipid metabolism</keyword>
<dbReference type="EMBL" id="CP139781">
    <property type="protein sequence ID" value="WRQ87388.1"/>
    <property type="molecule type" value="Genomic_DNA"/>
</dbReference>